<dbReference type="AlphaFoldDB" id="A0A3L8PWE8"/>
<keyword evidence="2" id="KW-1185">Reference proteome</keyword>
<sequence length="103" mass="12114">MAKPIEVIEVTVWYSYQASFPQKIDAGNLLYIKELLRKDKNWVLIKFKVNPVGGAKKSKNLNFQVGIFHEKGKFEKLDYAPQKITHQFNITDEFLRMLNAKRR</sequence>
<proteinExistence type="predicted"/>
<name>A0A3L8PWE8_9GAMM</name>
<gene>
    <name evidence="1" type="ORF">D5018_10820</name>
</gene>
<protein>
    <submittedName>
        <fullName evidence="1">Uncharacterized protein</fullName>
    </submittedName>
</protein>
<evidence type="ECO:0000313" key="1">
    <source>
        <dbReference type="EMBL" id="RLV59640.1"/>
    </source>
</evidence>
<comment type="caution">
    <text evidence="1">The sequence shown here is derived from an EMBL/GenBank/DDBJ whole genome shotgun (WGS) entry which is preliminary data.</text>
</comment>
<dbReference type="Proteomes" id="UP000281474">
    <property type="component" value="Unassembled WGS sequence"/>
</dbReference>
<dbReference type="RefSeq" id="WP_121839024.1">
    <property type="nucleotide sequence ID" value="NZ_ML014778.1"/>
</dbReference>
<accession>A0A3L8PWE8</accession>
<reference evidence="1 2" key="1">
    <citation type="submission" date="2018-09" db="EMBL/GenBank/DDBJ databases">
        <title>Phylogeny of the Shewanellaceae, and recommendation for two new genera, Pseudoshewanella and Parashewanella.</title>
        <authorList>
            <person name="Wang G."/>
        </authorList>
    </citation>
    <scope>NUCLEOTIDE SEQUENCE [LARGE SCALE GENOMIC DNA]</scope>
    <source>
        <strain evidence="1 2">C51</strain>
    </source>
</reference>
<organism evidence="1 2">
    <name type="scientific">Parashewanella curva</name>
    <dbReference type="NCBI Taxonomy" id="2338552"/>
    <lineage>
        <taxon>Bacteria</taxon>
        <taxon>Pseudomonadati</taxon>
        <taxon>Pseudomonadota</taxon>
        <taxon>Gammaproteobacteria</taxon>
        <taxon>Alteromonadales</taxon>
        <taxon>Shewanellaceae</taxon>
        <taxon>Parashewanella</taxon>
    </lineage>
</organism>
<dbReference type="EMBL" id="QZEI01000029">
    <property type="protein sequence ID" value="RLV59640.1"/>
    <property type="molecule type" value="Genomic_DNA"/>
</dbReference>
<evidence type="ECO:0000313" key="2">
    <source>
        <dbReference type="Proteomes" id="UP000281474"/>
    </source>
</evidence>